<accession>A0ABR6MKZ0</accession>
<gene>
    <name evidence="3" type="ORF">FHU28_005598</name>
</gene>
<feature type="signal peptide" evidence="2">
    <location>
        <begin position="1"/>
        <end position="31"/>
    </location>
</feature>
<dbReference type="RefSeq" id="WP_221453311.1">
    <property type="nucleotide sequence ID" value="NZ_JACHJC010000001.1"/>
</dbReference>
<evidence type="ECO:0000313" key="4">
    <source>
        <dbReference type="Proteomes" id="UP000618986"/>
    </source>
</evidence>
<evidence type="ECO:0000313" key="3">
    <source>
        <dbReference type="EMBL" id="MBB5115759.1"/>
    </source>
</evidence>
<organism evidence="3 4">
    <name type="scientific">Micromonospora echinospora</name>
    <name type="common">Micromonospora purpurea</name>
    <dbReference type="NCBI Taxonomy" id="1877"/>
    <lineage>
        <taxon>Bacteria</taxon>
        <taxon>Bacillati</taxon>
        <taxon>Actinomycetota</taxon>
        <taxon>Actinomycetes</taxon>
        <taxon>Micromonosporales</taxon>
        <taxon>Micromonosporaceae</taxon>
        <taxon>Micromonospora</taxon>
    </lineage>
</organism>
<reference evidence="3 4" key="1">
    <citation type="submission" date="2020-08" db="EMBL/GenBank/DDBJ databases">
        <title>Sequencing the genomes of 1000 actinobacteria strains.</title>
        <authorList>
            <person name="Klenk H.-P."/>
        </authorList>
    </citation>
    <scope>NUCLEOTIDE SEQUENCE [LARGE SCALE GENOMIC DNA]</scope>
    <source>
        <strain evidence="3 4">DSM 43036</strain>
    </source>
</reference>
<comment type="caution">
    <text evidence="3">The sequence shown here is derived from an EMBL/GenBank/DDBJ whole genome shotgun (WGS) entry which is preliminary data.</text>
</comment>
<evidence type="ECO:0008006" key="5">
    <source>
        <dbReference type="Google" id="ProtNLM"/>
    </source>
</evidence>
<feature type="region of interest" description="Disordered" evidence="1">
    <location>
        <begin position="39"/>
        <end position="60"/>
    </location>
</feature>
<keyword evidence="4" id="KW-1185">Reference proteome</keyword>
<evidence type="ECO:0000256" key="1">
    <source>
        <dbReference type="SAM" id="MobiDB-lite"/>
    </source>
</evidence>
<feature type="chain" id="PRO_5046422061" description="Small secreted protein" evidence="2">
    <location>
        <begin position="32"/>
        <end position="171"/>
    </location>
</feature>
<dbReference type="EMBL" id="JACHJC010000001">
    <property type="protein sequence ID" value="MBB5115759.1"/>
    <property type="molecule type" value="Genomic_DNA"/>
</dbReference>
<evidence type="ECO:0000256" key="2">
    <source>
        <dbReference type="SAM" id="SignalP"/>
    </source>
</evidence>
<dbReference type="Proteomes" id="UP000618986">
    <property type="component" value="Unassembled WGS sequence"/>
</dbReference>
<dbReference type="GeneID" id="300296118"/>
<dbReference type="PROSITE" id="PS51257">
    <property type="entry name" value="PROKAR_LIPOPROTEIN"/>
    <property type="match status" value="1"/>
</dbReference>
<proteinExistence type="predicted"/>
<sequence>MINDGRRLACAGVKSNRIFPILLTCAVLALAACGDEKPSTTAGPAATSASAVPSTAAPSPSAAAVSDKDLCTAAEKINKDMRTKLMAVVQGGGDLTKETGAILTELGDRVTKLAGTAGDGEAAIALKEFGAEAGKAGSAPDPGTAADNPAMEKASKDINAACKTAGAPTTF</sequence>
<name>A0ABR6MKZ0_MICEC</name>
<keyword evidence="2" id="KW-0732">Signal</keyword>
<protein>
    <recommendedName>
        <fullName evidence="5">Small secreted protein</fullName>
    </recommendedName>
</protein>